<dbReference type="SUPFAM" id="SSF88946">
    <property type="entry name" value="Sigma2 domain of RNA polymerase sigma factors"/>
    <property type="match status" value="1"/>
</dbReference>
<dbReference type="InterPro" id="IPR013249">
    <property type="entry name" value="RNA_pol_sigma70_r4_t2"/>
</dbReference>
<evidence type="ECO:0000256" key="4">
    <source>
        <dbReference type="ARBA" id="ARBA00023163"/>
    </source>
</evidence>
<dbReference type="STRING" id="536979.SAMN04488055_3159"/>
<dbReference type="InterPro" id="IPR013325">
    <property type="entry name" value="RNA_pol_sigma_r2"/>
</dbReference>
<evidence type="ECO:0000256" key="2">
    <source>
        <dbReference type="ARBA" id="ARBA00023015"/>
    </source>
</evidence>
<reference evidence="7 8" key="1">
    <citation type="submission" date="2016-11" db="EMBL/GenBank/DDBJ databases">
        <authorList>
            <person name="Jaros S."/>
            <person name="Januszkiewicz K."/>
            <person name="Wedrychowicz H."/>
        </authorList>
    </citation>
    <scope>NUCLEOTIDE SEQUENCE [LARGE SCALE GENOMIC DNA]</scope>
    <source>
        <strain evidence="7 8">DSM 24787</strain>
    </source>
</reference>
<dbReference type="InterPro" id="IPR007627">
    <property type="entry name" value="RNA_pol_sigma70_r2"/>
</dbReference>
<dbReference type="RefSeq" id="WP_074240145.1">
    <property type="nucleotide sequence ID" value="NZ_FSRA01000001.1"/>
</dbReference>
<keyword evidence="2" id="KW-0805">Transcription regulation</keyword>
<sequence>MQEDFTDIDALLSRLKMHDLEAFTRLYKLARGRLYILANAIIQDSAAAQDLVQELFMELWERRIYLNIQTSLKAYLIRSVRNKAYNYLDKQGTQARLSREYLRIEQYDTSPLEKLELAALGQDLERAISKLPPMAAKVFHLHYIEKLSHAAIAEQLQISKHTVSGHIDRALKQLREDLKKIKN</sequence>
<comment type="similarity">
    <text evidence="1">Belongs to the sigma-70 factor family. ECF subfamily.</text>
</comment>
<dbReference type="InterPro" id="IPR014327">
    <property type="entry name" value="RNA_pol_sigma70_bacteroid"/>
</dbReference>
<dbReference type="CDD" id="cd06171">
    <property type="entry name" value="Sigma70_r4"/>
    <property type="match status" value="1"/>
</dbReference>
<dbReference type="PANTHER" id="PTHR43133:SF46">
    <property type="entry name" value="RNA POLYMERASE SIGMA-70 FACTOR ECF SUBFAMILY"/>
    <property type="match status" value="1"/>
</dbReference>
<proteinExistence type="inferred from homology"/>
<protein>
    <submittedName>
        <fullName evidence="7">RNA polymerase sigma-70 factor, ECF subfamily</fullName>
    </submittedName>
</protein>
<evidence type="ECO:0000259" key="5">
    <source>
        <dbReference type="Pfam" id="PF04542"/>
    </source>
</evidence>
<gene>
    <name evidence="7" type="ORF">SAMN04488055_3159</name>
</gene>
<accession>A0A1N6H3Y6</accession>
<dbReference type="NCBIfam" id="TIGR02937">
    <property type="entry name" value="sigma70-ECF"/>
    <property type="match status" value="1"/>
</dbReference>
<feature type="domain" description="RNA polymerase sigma-70 region 2" evidence="5">
    <location>
        <begin position="26"/>
        <end position="92"/>
    </location>
</feature>
<dbReference type="Pfam" id="PF04542">
    <property type="entry name" value="Sigma70_r2"/>
    <property type="match status" value="1"/>
</dbReference>
<keyword evidence="3" id="KW-0731">Sigma factor</keyword>
<keyword evidence="8" id="KW-1185">Reference proteome</keyword>
<dbReference type="Gene3D" id="1.10.10.10">
    <property type="entry name" value="Winged helix-like DNA-binding domain superfamily/Winged helix DNA-binding domain"/>
    <property type="match status" value="1"/>
</dbReference>
<dbReference type="Gene3D" id="1.10.1740.10">
    <property type="match status" value="1"/>
</dbReference>
<keyword evidence="4" id="KW-0804">Transcription</keyword>
<dbReference type="NCBIfam" id="TIGR02985">
    <property type="entry name" value="Sig70_bacteroi1"/>
    <property type="match status" value="1"/>
</dbReference>
<evidence type="ECO:0000259" key="6">
    <source>
        <dbReference type="Pfam" id="PF08281"/>
    </source>
</evidence>
<dbReference type="Pfam" id="PF08281">
    <property type="entry name" value="Sigma70_r4_2"/>
    <property type="match status" value="1"/>
</dbReference>
<dbReference type="OrthoDB" id="657017at2"/>
<dbReference type="InterPro" id="IPR014284">
    <property type="entry name" value="RNA_pol_sigma-70_dom"/>
</dbReference>
<dbReference type="InterPro" id="IPR013324">
    <property type="entry name" value="RNA_pol_sigma_r3/r4-like"/>
</dbReference>
<dbReference type="PANTHER" id="PTHR43133">
    <property type="entry name" value="RNA POLYMERASE ECF-TYPE SIGMA FACTO"/>
    <property type="match status" value="1"/>
</dbReference>
<evidence type="ECO:0000313" key="8">
    <source>
        <dbReference type="Proteomes" id="UP000185003"/>
    </source>
</evidence>
<dbReference type="AlphaFoldDB" id="A0A1N6H3Y6"/>
<dbReference type="InterPro" id="IPR039425">
    <property type="entry name" value="RNA_pol_sigma-70-like"/>
</dbReference>
<feature type="domain" description="RNA polymerase sigma factor 70 region 4 type 2" evidence="6">
    <location>
        <begin position="122"/>
        <end position="174"/>
    </location>
</feature>
<dbReference type="EMBL" id="FSRA01000001">
    <property type="protein sequence ID" value="SIO14466.1"/>
    <property type="molecule type" value="Genomic_DNA"/>
</dbReference>
<name>A0A1N6H3Y6_9BACT</name>
<evidence type="ECO:0000313" key="7">
    <source>
        <dbReference type="EMBL" id="SIO14466.1"/>
    </source>
</evidence>
<dbReference type="SUPFAM" id="SSF88659">
    <property type="entry name" value="Sigma3 and sigma4 domains of RNA polymerase sigma factors"/>
    <property type="match status" value="1"/>
</dbReference>
<evidence type="ECO:0000256" key="3">
    <source>
        <dbReference type="ARBA" id="ARBA00023082"/>
    </source>
</evidence>
<dbReference type="GO" id="GO:0003677">
    <property type="term" value="F:DNA binding"/>
    <property type="evidence" value="ECO:0007669"/>
    <property type="project" value="InterPro"/>
</dbReference>
<dbReference type="GO" id="GO:0006352">
    <property type="term" value="P:DNA-templated transcription initiation"/>
    <property type="evidence" value="ECO:0007669"/>
    <property type="project" value="InterPro"/>
</dbReference>
<organism evidence="7 8">
    <name type="scientific">Chitinophaga niabensis</name>
    <dbReference type="NCBI Taxonomy" id="536979"/>
    <lineage>
        <taxon>Bacteria</taxon>
        <taxon>Pseudomonadati</taxon>
        <taxon>Bacteroidota</taxon>
        <taxon>Chitinophagia</taxon>
        <taxon>Chitinophagales</taxon>
        <taxon>Chitinophagaceae</taxon>
        <taxon>Chitinophaga</taxon>
    </lineage>
</organism>
<dbReference type="InterPro" id="IPR036388">
    <property type="entry name" value="WH-like_DNA-bd_sf"/>
</dbReference>
<dbReference type="Proteomes" id="UP000185003">
    <property type="component" value="Unassembled WGS sequence"/>
</dbReference>
<dbReference type="GO" id="GO:0016987">
    <property type="term" value="F:sigma factor activity"/>
    <property type="evidence" value="ECO:0007669"/>
    <property type="project" value="UniProtKB-KW"/>
</dbReference>
<evidence type="ECO:0000256" key="1">
    <source>
        <dbReference type="ARBA" id="ARBA00010641"/>
    </source>
</evidence>